<feature type="transmembrane region" description="Helical" evidence="12">
    <location>
        <begin position="16"/>
        <end position="34"/>
    </location>
</feature>
<comment type="caution">
    <text evidence="14">The sequence shown here is derived from an EMBL/GenBank/DDBJ whole genome shotgun (WGS) entry which is preliminary data.</text>
</comment>
<feature type="transmembrane region" description="Helical" evidence="12">
    <location>
        <begin position="190"/>
        <end position="209"/>
    </location>
</feature>
<proteinExistence type="inferred from homology"/>
<dbReference type="AlphaFoldDB" id="A0A1G2K4M8"/>
<feature type="domain" description="Peptidase M48" evidence="13">
    <location>
        <begin position="78"/>
        <end position="295"/>
    </location>
</feature>
<dbReference type="GO" id="GO:0008270">
    <property type="term" value="F:zinc ion binding"/>
    <property type="evidence" value="ECO:0007669"/>
    <property type="project" value="UniProtKB-UniRule"/>
</dbReference>
<evidence type="ECO:0000256" key="1">
    <source>
        <dbReference type="ARBA" id="ARBA00004651"/>
    </source>
</evidence>
<keyword evidence="5 12" id="KW-0812">Transmembrane</keyword>
<dbReference type="Gene3D" id="3.30.2010.10">
    <property type="entry name" value="Metalloproteases ('zincins'), catalytic domain"/>
    <property type="match status" value="1"/>
</dbReference>
<dbReference type="EC" id="3.4.24.-" evidence="12"/>
<dbReference type="PANTHER" id="PTHR43221:SF1">
    <property type="entry name" value="PROTEASE HTPX"/>
    <property type="match status" value="1"/>
</dbReference>
<dbReference type="GO" id="GO:0004222">
    <property type="term" value="F:metalloendopeptidase activity"/>
    <property type="evidence" value="ECO:0007669"/>
    <property type="project" value="UniProtKB-UniRule"/>
</dbReference>
<feature type="binding site" evidence="12">
    <location>
        <position position="147"/>
    </location>
    <ligand>
        <name>Zn(2+)</name>
        <dbReference type="ChEBI" id="CHEBI:29105"/>
        <note>catalytic</note>
    </ligand>
</feature>
<feature type="transmembrane region" description="Helical" evidence="12">
    <location>
        <begin position="153"/>
        <end position="178"/>
    </location>
</feature>
<keyword evidence="9 12" id="KW-1133">Transmembrane helix</keyword>
<dbReference type="InterPro" id="IPR022919">
    <property type="entry name" value="Pept_M48_protease_HtpX"/>
</dbReference>
<evidence type="ECO:0000256" key="7">
    <source>
        <dbReference type="ARBA" id="ARBA00022801"/>
    </source>
</evidence>
<dbReference type="HAMAP" id="MF_00188">
    <property type="entry name" value="Pept_M48_protease_HtpX"/>
    <property type="match status" value="1"/>
</dbReference>
<dbReference type="Proteomes" id="UP000177392">
    <property type="component" value="Unassembled WGS sequence"/>
</dbReference>
<evidence type="ECO:0000313" key="14">
    <source>
        <dbReference type="EMBL" id="OGZ94113.1"/>
    </source>
</evidence>
<comment type="cofactor">
    <cofactor evidence="12">
        <name>Zn(2+)</name>
        <dbReference type="ChEBI" id="CHEBI:29105"/>
    </cofactor>
    <text evidence="12">Binds 1 zinc ion per subunit.</text>
</comment>
<feature type="active site" evidence="12">
    <location>
        <position position="144"/>
    </location>
</feature>
<reference evidence="14 15" key="1">
    <citation type="journal article" date="2016" name="Nat. Commun.">
        <title>Thousands of microbial genomes shed light on interconnected biogeochemical processes in an aquifer system.</title>
        <authorList>
            <person name="Anantharaman K."/>
            <person name="Brown C.T."/>
            <person name="Hug L.A."/>
            <person name="Sharon I."/>
            <person name="Castelle C.J."/>
            <person name="Probst A.J."/>
            <person name="Thomas B.C."/>
            <person name="Singh A."/>
            <person name="Wilkins M.J."/>
            <person name="Karaoz U."/>
            <person name="Brodie E.L."/>
            <person name="Williams K.H."/>
            <person name="Hubbard S.S."/>
            <person name="Banfield J.F."/>
        </authorList>
    </citation>
    <scope>NUCLEOTIDE SEQUENCE [LARGE SCALE GENOMIC DNA]</scope>
</reference>
<dbReference type="GO" id="GO:0006508">
    <property type="term" value="P:proteolysis"/>
    <property type="evidence" value="ECO:0007669"/>
    <property type="project" value="UniProtKB-KW"/>
</dbReference>
<sequence length="297" mass="32413">MASLYTQQSKNIRKTWFLMTGFLVVVIALGWLLSQIYGNSYILYVAVALSLVMNVSAYWFSDKIALKTTGAKLADERQYREMHRILENLAITAGVPKPRLYVINDAAPNAFATGRNLNNSAIAVTTGLMERLDRSELEGVIAHELSHIGNRDILVMTVAVVLAGVVAMIADIFLRVSFWGGGNRDNKNPILLIAGIAAIILAPIAAQLIQLAVSRKREFLADASGALLTRYPDGLASALRKISSYEAPMRRANHATAHLFIANPFGGKGEKGRFVAKLFSTHPPIEERIAALQGIKV</sequence>
<evidence type="ECO:0000256" key="8">
    <source>
        <dbReference type="ARBA" id="ARBA00022833"/>
    </source>
</evidence>
<dbReference type="InterPro" id="IPR050083">
    <property type="entry name" value="HtpX_protease"/>
</dbReference>
<dbReference type="Pfam" id="PF01435">
    <property type="entry name" value="Peptidase_M48"/>
    <property type="match status" value="1"/>
</dbReference>
<evidence type="ECO:0000256" key="9">
    <source>
        <dbReference type="ARBA" id="ARBA00022989"/>
    </source>
</evidence>
<evidence type="ECO:0000256" key="11">
    <source>
        <dbReference type="ARBA" id="ARBA00023136"/>
    </source>
</evidence>
<evidence type="ECO:0000256" key="2">
    <source>
        <dbReference type="ARBA" id="ARBA00009779"/>
    </source>
</evidence>
<feature type="binding site" evidence="12">
    <location>
        <position position="218"/>
    </location>
    <ligand>
        <name>Zn(2+)</name>
        <dbReference type="ChEBI" id="CHEBI:29105"/>
        <note>catalytic</note>
    </ligand>
</feature>
<dbReference type="PANTHER" id="PTHR43221">
    <property type="entry name" value="PROTEASE HTPX"/>
    <property type="match status" value="1"/>
</dbReference>
<dbReference type="EMBL" id="MHQB01000020">
    <property type="protein sequence ID" value="OGZ94113.1"/>
    <property type="molecule type" value="Genomic_DNA"/>
</dbReference>
<feature type="binding site" evidence="12">
    <location>
        <position position="143"/>
    </location>
    <ligand>
        <name>Zn(2+)</name>
        <dbReference type="ChEBI" id="CHEBI:29105"/>
        <note>catalytic</note>
    </ligand>
</feature>
<keyword evidence="3 12" id="KW-1003">Cell membrane</keyword>
<evidence type="ECO:0000256" key="3">
    <source>
        <dbReference type="ARBA" id="ARBA00022475"/>
    </source>
</evidence>
<keyword evidence="8 12" id="KW-0862">Zinc</keyword>
<dbReference type="CDD" id="cd07340">
    <property type="entry name" value="M48B_Htpx_like"/>
    <property type="match status" value="1"/>
</dbReference>
<keyword evidence="11 12" id="KW-0472">Membrane</keyword>
<dbReference type="GO" id="GO:0005886">
    <property type="term" value="C:plasma membrane"/>
    <property type="evidence" value="ECO:0007669"/>
    <property type="project" value="UniProtKB-SubCell"/>
</dbReference>
<organism evidence="14 15">
    <name type="scientific">Candidatus Sungbacteria bacterium GWC2_49_10</name>
    <dbReference type="NCBI Taxonomy" id="1802263"/>
    <lineage>
        <taxon>Bacteria</taxon>
        <taxon>Candidatus Sungiibacteriota</taxon>
    </lineage>
</organism>
<protein>
    <recommendedName>
        <fullName evidence="12">Protease HtpX homolog</fullName>
        <ecNumber evidence="12">3.4.24.-</ecNumber>
    </recommendedName>
</protein>
<dbReference type="InterPro" id="IPR001915">
    <property type="entry name" value="Peptidase_M48"/>
</dbReference>
<keyword evidence="10 12" id="KW-0482">Metalloprotease</keyword>
<evidence type="ECO:0000313" key="15">
    <source>
        <dbReference type="Proteomes" id="UP000177392"/>
    </source>
</evidence>
<evidence type="ECO:0000256" key="4">
    <source>
        <dbReference type="ARBA" id="ARBA00022670"/>
    </source>
</evidence>
<keyword evidence="7 12" id="KW-0378">Hydrolase</keyword>
<feature type="transmembrane region" description="Helical" evidence="12">
    <location>
        <begin position="40"/>
        <end position="60"/>
    </location>
</feature>
<keyword evidence="4 12" id="KW-0645">Protease</keyword>
<accession>A0A1G2K4M8</accession>
<evidence type="ECO:0000256" key="10">
    <source>
        <dbReference type="ARBA" id="ARBA00023049"/>
    </source>
</evidence>
<comment type="similarity">
    <text evidence="2 12">Belongs to the peptidase M48B family.</text>
</comment>
<comment type="subcellular location">
    <subcellularLocation>
        <location evidence="1 12">Cell membrane</location>
        <topology evidence="1 12">Multi-pass membrane protein</topology>
    </subcellularLocation>
</comment>
<keyword evidence="6 12" id="KW-0479">Metal-binding</keyword>
<evidence type="ECO:0000256" key="5">
    <source>
        <dbReference type="ARBA" id="ARBA00022692"/>
    </source>
</evidence>
<name>A0A1G2K4M8_9BACT</name>
<gene>
    <name evidence="12" type="primary">htpX</name>
    <name evidence="14" type="ORF">A2131_01905</name>
</gene>
<evidence type="ECO:0000259" key="13">
    <source>
        <dbReference type="Pfam" id="PF01435"/>
    </source>
</evidence>
<evidence type="ECO:0000256" key="12">
    <source>
        <dbReference type="HAMAP-Rule" id="MF_00188"/>
    </source>
</evidence>
<evidence type="ECO:0000256" key="6">
    <source>
        <dbReference type="ARBA" id="ARBA00022723"/>
    </source>
</evidence>